<feature type="compositionally biased region" description="Polar residues" evidence="1">
    <location>
        <begin position="1"/>
        <end position="15"/>
    </location>
</feature>
<proteinExistence type="predicted"/>
<comment type="caution">
    <text evidence="2">The sequence shown here is derived from an EMBL/GenBank/DDBJ whole genome shotgun (WGS) entry which is preliminary data.</text>
</comment>
<feature type="compositionally biased region" description="Low complexity" evidence="1">
    <location>
        <begin position="20"/>
        <end position="33"/>
    </location>
</feature>
<dbReference type="EMBL" id="JASPKZ010003077">
    <property type="protein sequence ID" value="KAJ9594040.1"/>
    <property type="molecule type" value="Genomic_DNA"/>
</dbReference>
<keyword evidence="3" id="KW-1185">Reference proteome</keyword>
<sequence>SSSNLLAKSAPSTPQGERLQAGTAFPATTQTTAPPGPPPRSPSHVFNRHDNDCLVRYKMPEQNGNANSRKRTNRMFRESNKRRG</sequence>
<reference evidence="2" key="2">
    <citation type="submission" date="2023-05" db="EMBL/GenBank/DDBJ databases">
        <authorList>
            <person name="Fouks B."/>
        </authorList>
    </citation>
    <scope>NUCLEOTIDE SEQUENCE</scope>
    <source>
        <strain evidence="2">Stay&amp;Tobe</strain>
        <tissue evidence="2">Testes</tissue>
    </source>
</reference>
<organism evidence="2 3">
    <name type="scientific">Diploptera punctata</name>
    <name type="common">Pacific beetle cockroach</name>
    <dbReference type="NCBI Taxonomy" id="6984"/>
    <lineage>
        <taxon>Eukaryota</taxon>
        <taxon>Metazoa</taxon>
        <taxon>Ecdysozoa</taxon>
        <taxon>Arthropoda</taxon>
        <taxon>Hexapoda</taxon>
        <taxon>Insecta</taxon>
        <taxon>Pterygota</taxon>
        <taxon>Neoptera</taxon>
        <taxon>Polyneoptera</taxon>
        <taxon>Dictyoptera</taxon>
        <taxon>Blattodea</taxon>
        <taxon>Blaberoidea</taxon>
        <taxon>Blaberidae</taxon>
        <taxon>Diplopterinae</taxon>
        <taxon>Diploptera</taxon>
    </lineage>
</organism>
<reference evidence="2" key="1">
    <citation type="journal article" date="2023" name="IScience">
        <title>Live-bearing cockroach genome reveals convergent evolutionary mechanisms linked to viviparity in insects and beyond.</title>
        <authorList>
            <person name="Fouks B."/>
            <person name="Harrison M.C."/>
            <person name="Mikhailova A.A."/>
            <person name="Marchal E."/>
            <person name="English S."/>
            <person name="Carruthers M."/>
            <person name="Jennings E.C."/>
            <person name="Chiamaka E.L."/>
            <person name="Frigard R.A."/>
            <person name="Pippel M."/>
            <person name="Attardo G.M."/>
            <person name="Benoit J.B."/>
            <person name="Bornberg-Bauer E."/>
            <person name="Tobe S.S."/>
        </authorList>
    </citation>
    <scope>NUCLEOTIDE SEQUENCE</scope>
    <source>
        <strain evidence="2">Stay&amp;Tobe</strain>
    </source>
</reference>
<evidence type="ECO:0000256" key="1">
    <source>
        <dbReference type="SAM" id="MobiDB-lite"/>
    </source>
</evidence>
<dbReference type="AlphaFoldDB" id="A0AAD8EKJ7"/>
<gene>
    <name evidence="2" type="ORF">L9F63_014517</name>
</gene>
<feature type="compositionally biased region" description="Basic and acidic residues" evidence="1">
    <location>
        <begin position="75"/>
        <end position="84"/>
    </location>
</feature>
<name>A0AAD8EKJ7_DIPPU</name>
<feature type="compositionally biased region" description="Basic and acidic residues" evidence="1">
    <location>
        <begin position="47"/>
        <end position="59"/>
    </location>
</feature>
<accession>A0AAD8EKJ7</accession>
<evidence type="ECO:0000313" key="2">
    <source>
        <dbReference type="EMBL" id="KAJ9594040.1"/>
    </source>
</evidence>
<feature type="non-terminal residue" evidence="2">
    <location>
        <position position="1"/>
    </location>
</feature>
<dbReference type="Proteomes" id="UP001233999">
    <property type="component" value="Unassembled WGS sequence"/>
</dbReference>
<evidence type="ECO:0000313" key="3">
    <source>
        <dbReference type="Proteomes" id="UP001233999"/>
    </source>
</evidence>
<feature type="non-terminal residue" evidence="2">
    <location>
        <position position="84"/>
    </location>
</feature>
<feature type="region of interest" description="Disordered" evidence="1">
    <location>
        <begin position="1"/>
        <end position="84"/>
    </location>
</feature>
<protein>
    <submittedName>
        <fullName evidence="2">Uncharacterized protein</fullName>
    </submittedName>
</protein>